<protein>
    <submittedName>
        <fullName evidence="3">Uncharacterized protein</fullName>
    </submittedName>
</protein>
<dbReference type="EMBL" id="VSRR010083567">
    <property type="protein sequence ID" value="MPC90196.1"/>
    <property type="molecule type" value="Genomic_DNA"/>
</dbReference>
<name>A0A5B7J843_PORTR</name>
<keyword evidence="4" id="KW-1185">Reference proteome</keyword>
<reference evidence="3 4" key="1">
    <citation type="submission" date="2019-05" db="EMBL/GenBank/DDBJ databases">
        <title>Another draft genome of Portunus trituberculatus and its Hox gene families provides insights of decapod evolution.</title>
        <authorList>
            <person name="Jeong J.-H."/>
            <person name="Song I."/>
            <person name="Kim S."/>
            <person name="Choi T."/>
            <person name="Kim D."/>
            <person name="Ryu S."/>
            <person name="Kim W."/>
        </authorList>
    </citation>
    <scope>NUCLEOTIDE SEQUENCE [LARGE SCALE GENOMIC DNA]</scope>
    <source>
        <tissue evidence="3">Muscle</tissue>
    </source>
</reference>
<evidence type="ECO:0000313" key="3">
    <source>
        <dbReference type="EMBL" id="MPC90196.1"/>
    </source>
</evidence>
<comment type="caution">
    <text evidence="3">The sequence shown here is derived from an EMBL/GenBank/DDBJ whole genome shotgun (WGS) entry which is preliminary data.</text>
</comment>
<gene>
    <name evidence="3" type="ORF">E2C01_085170</name>
</gene>
<evidence type="ECO:0000256" key="2">
    <source>
        <dbReference type="SAM" id="SignalP"/>
    </source>
</evidence>
<dbReference type="AlphaFoldDB" id="A0A5B7J843"/>
<evidence type="ECO:0000313" key="4">
    <source>
        <dbReference type="Proteomes" id="UP000324222"/>
    </source>
</evidence>
<feature type="compositionally biased region" description="Pro residues" evidence="1">
    <location>
        <begin position="70"/>
        <end position="86"/>
    </location>
</feature>
<feature type="signal peptide" evidence="2">
    <location>
        <begin position="1"/>
        <end position="18"/>
    </location>
</feature>
<dbReference type="Proteomes" id="UP000324222">
    <property type="component" value="Unassembled WGS sequence"/>
</dbReference>
<accession>A0A5B7J843</accession>
<feature type="chain" id="PRO_5023032607" evidence="2">
    <location>
        <begin position="19"/>
        <end position="94"/>
    </location>
</feature>
<keyword evidence="2" id="KW-0732">Signal</keyword>
<proteinExistence type="predicted"/>
<feature type="compositionally biased region" description="Basic residues" evidence="1">
    <location>
        <begin position="23"/>
        <end position="37"/>
    </location>
</feature>
<feature type="region of interest" description="Disordered" evidence="1">
    <location>
        <begin position="23"/>
        <end position="94"/>
    </location>
</feature>
<sequence>MLRFIATFISVFVKLLVAGRARVRGGAGRRGRGRSKGIGRLARKETKRFPFGEVPDALSRPCHPDISADTPPPPTPPAPLPPPPPLESTFQPSL</sequence>
<evidence type="ECO:0000256" key="1">
    <source>
        <dbReference type="SAM" id="MobiDB-lite"/>
    </source>
</evidence>
<organism evidence="3 4">
    <name type="scientific">Portunus trituberculatus</name>
    <name type="common">Swimming crab</name>
    <name type="synonym">Neptunus trituberculatus</name>
    <dbReference type="NCBI Taxonomy" id="210409"/>
    <lineage>
        <taxon>Eukaryota</taxon>
        <taxon>Metazoa</taxon>
        <taxon>Ecdysozoa</taxon>
        <taxon>Arthropoda</taxon>
        <taxon>Crustacea</taxon>
        <taxon>Multicrustacea</taxon>
        <taxon>Malacostraca</taxon>
        <taxon>Eumalacostraca</taxon>
        <taxon>Eucarida</taxon>
        <taxon>Decapoda</taxon>
        <taxon>Pleocyemata</taxon>
        <taxon>Brachyura</taxon>
        <taxon>Eubrachyura</taxon>
        <taxon>Portunoidea</taxon>
        <taxon>Portunidae</taxon>
        <taxon>Portuninae</taxon>
        <taxon>Portunus</taxon>
    </lineage>
</organism>